<evidence type="ECO:0000256" key="7">
    <source>
        <dbReference type="ARBA" id="ARBA00022729"/>
    </source>
</evidence>
<gene>
    <name evidence="21" type="ORF">JCM19235_3503</name>
</gene>
<evidence type="ECO:0000256" key="2">
    <source>
        <dbReference type="ARBA" id="ARBA00009810"/>
    </source>
</evidence>
<feature type="signal peptide" evidence="18">
    <location>
        <begin position="1"/>
        <end position="24"/>
    </location>
</feature>
<keyword evidence="9" id="KW-0406">Ion transport</keyword>
<dbReference type="FunFam" id="2.40.170.20:FF:000007">
    <property type="entry name" value="Ferric aerobactin receptor"/>
    <property type="match status" value="1"/>
</dbReference>
<evidence type="ECO:0000256" key="4">
    <source>
        <dbReference type="ARBA" id="ARBA00022452"/>
    </source>
</evidence>
<evidence type="ECO:0000256" key="10">
    <source>
        <dbReference type="ARBA" id="ARBA00023077"/>
    </source>
</evidence>
<keyword evidence="13 15" id="KW-0998">Cell outer membrane</keyword>
<dbReference type="InterPro" id="IPR036942">
    <property type="entry name" value="Beta-barrel_TonB_sf"/>
</dbReference>
<dbReference type="Pfam" id="PF07715">
    <property type="entry name" value="Plug"/>
    <property type="match status" value="1"/>
</dbReference>
<dbReference type="PROSITE" id="PS00430">
    <property type="entry name" value="TONB_DEPENDENT_REC_1"/>
    <property type="match status" value="1"/>
</dbReference>
<evidence type="ECO:0000256" key="9">
    <source>
        <dbReference type="ARBA" id="ARBA00023065"/>
    </source>
</evidence>
<feature type="domain" description="TonB-dependent receptor plug" evidence="20">
    <location>
        <begin position="45"/>
        <end position="147"/>
    </location>
</feature>
<keyword evidence="7 18" id="KW-0732">Signal</keyword>
<reference evidence="21 22" key="1">
    <citation type="submission" date="2014-09" db="EMBL/GenBank/DDBJ databases">
        <title>Vibrio maritimus JCM 19235. (C45) whole genome shotgun sequence.</title>
        <authorList>
            <person name="Sawabe T."/>
            <person name="Meirelles P."/>
            <person name="Nakanishi M."/>
            <person name="Sayaka M."/>
            <person name="Hattori M."/>
            <person name="Ohkuma M."/>
        </authorList>
    </citation>
    <scope>NUCLEOTIDE SEQUENCE [LARGE SCALE GENOMIC DNA]</scope>
    <source>
        <strain evidence="22">JCM19235</strain>
    </source>
</reference>
<dbReference type="GO" id="GO:0015344">
    <property type="term" value="F:siderophore uptake transmembrane transporter activity"/>
    <property type="evidence" value="ECO:0007669"/>
    <property type="project" value="TreeGrafter"/>
</dbReference>
<comment type="subcellular location">
    <subcellularLocation>
        <location evidence="1 15">Cell outer membrane</location>
        <topology evidence="1 15">Multi-pass membrane protein</topology>
    </subcellularLocation>
</comment>
<sequence length="730" mass="79994">MNTLVRKGLPLSSLALLVHSTVYAEPKNDLDTVIVTGTKIQTTIADSATTMWVIDQKELEKHINAGTDLKGALGRLIPGFDFGSGSRTNYSQNLRGRSALVMIDGVSLNSTREISRQFDSIDPFNIARVEVLSGATALFGAGASGGIINIITKKGESGDTKVEARVGGVSGFNSSEDLTKQAALAISGGNDTVAGRLSVAYEGKGAAYDGDGNMIMPDITQTDMQFNQAIDVMGNLEVNIDEQQSLSLTAQYYDSQQDTEYGAYLGPNLAGLFGFPELIEIRKGLKLDEQPNTERVFVNAQYKHDSVLDHALLAQLYYRSESLGFFPFPDTTTPMYGSSVQDTSIFGGKLMLQKEWQDVALNYGGEYASETFSAKQRVFDLQKAMASGAMEFEKLRELQRYPDIDTQNAALFAQANWRVAEDWLLTGGVRYQKTSFDVSDFVGLSQQEYVAAGLLSGADAIPGGSSSTDVWLFNAGGVYDLADSQQLWANFSQGFNVPDPAKFYGRGSYDLTSNPGRATLTNSVNINNTPLPGVKTNSIELGWRANGTSYRTQVAGYYSLSDKTQRINTSDLTLDVDNEESRIYGIEGQFDYYFTQNIYAGVQGQWIRSEEKNQGAWQDMTVQFASPSSAVTRVGYDNLDYGVEVFLQSLADYEDADNNKLNGYNIAGLSSYYMLPVGQINFGIENLFNTTYETIWSQRAQVLYSAVSAPELFKYNGQGRTFALSYSAEF</sequence>
<dbReference type="PROSITE" id="PS52016">
    <property type="entry name" value="TONB_DEPENDENT_REC_3"/>
    <property type="match status" value="1"/>
</dbReference>
<dbReference type="InterPro" id="IPR012910">
    <property type="entry name" value="Plug_dom"/>
</dbReference>
<dbReference type="OrthoDB" id="8670144at2"/>
<proteinExistence type="inferred from homology"/>
<keyword evidence="8" id="KW-0408">Iron</keyword>
<keyword evidence="4 15" id="KW-1134">Transmembrane beta strand</keyword>
<evidence type="ECO:0000313" key="22">
    <source>
        <dbReference type="Proteomes" id="UP000029228"/>
    </source>
</evidence>
<keyword evidence="10 16" id="KW-0798">TonB box</keyword>
<evidence type="ECO:0000256" key="17">
    <source>
        <dbReference type="RuleBase" id="RU003357"/>
    </source>
</evidence>
<evidence type="ECO:0000256" key="1">
    <source>
        <dbReference type="ARBA" id="ARBA00004571"/>
    </source>
</evidence>
<dbReference type="Pfam" id="PF00593">
    <property type="entry name" value="TonB_dep_Rec_b-barrel"/>
    <property type="match status" value="1"/>
</dbReference>
<dbReference type="GO" id="GO:0044718">
    <property type="term" value="P:siderophore transmembrane transport"/>
    <property type="evidence" value="ECO:0007669"/>
    <property type="project" value="TreeGrafter"/>
</dbReference>
<evidence type="ECO:0000256" key="14">
    <source>
        <dbReference type="ARBA" id="ARBA00072094"/>
    </source>
</evidence>
<dbReference type="GO" id="GO:0038023">
    <property type="term" value="F:signaling receptor activity"/>
    <property type="evidence" value="ECO:0007669"/>
    <property type="project" value="InterPro"/>
</dbReference>
<evidence type="ECO:0000313" key="21">
    <source>
        <dbReference type="EMBL" id="GAL20501.1"/>
    </source>
</evidence>
<dbReference type="SUPFAM" id="SSF56935">
    <property type="entry name" value="Porins"/>
    <property type="match status" value="1"/>
</dbReference>
<feature type="chain" id="PRO_5001864071" description="Ferric aerobactin receptor" evidence="18">
    <location>
        <begin position="25"/>
        <end position="730"/>
    </location>
</feature>
<dbReference type="Proteomes" id="UP000029228">
    <property type="component" value="Unassembled WGS sequence"/>
</dbReference>
<evidence type="ECO:0000256" key="15">
    <source>
        <dbReference type="PROSITE-ProRule" id="PRU01360"/>
    </source>
</evidence>
<evidence type="ECO:0000256" key="3">
    <source>
        <dbReference type="ARBA" id="ARBA00022448"/>
    </source>
</evidence>
<keyword evidence="22" id="KW-1185">Reference proteome</keyword>
<comment type="caution">
    <text evidence="21">The sequence shown here is derived from an EMBL/GenBank/DDBJ whole genome shotgun (WGS) entry which is preliminary data.</text>
</comment>
<dbReference type="GO" id="GO:0009279">
    <property type="term" value="C:cell outer membrane"/>
    <property type="evidence" value="ECO:0007669"/>
    <property type="project" value="UniProtKB-SubCell"/>
</dbReference>
<evidence type="ECO:0000256" key="13">
    <source>
        <dbReference type="ARBA" id="ARBA00023237"/>
    </source>
</evidence>
<keyword evidence="11 15" id="KW-0472">Membrane</keyword>
<comment type="similarity">
    <text evidence="2 15 17">Belongs to the TonB-dependent receptor family.</text>
</comment>
<dbReference type="PANTHER" id="PTHR30069:SF42">
    <property type="entry name" value="FERRIC AEROBACTIN RECEPTOR"/>
    <property type="match status" value="1"/>
</dbReference>
<dbReference type="Gene3D" id="2.40.170.20">
    <property type="entry name" value="TonB-dependent receptor, beta-barrel domain"/>
    <property type="match status" value="1"/>
</dbReference>
<evidence type="ECO:0000256" key="18">
    <source>
        <dbReference type="SAM" id="SignalP"/>
    </source>
</evidence>
<keyword evidence="12 21" id="KW-0675">Receptor</keyword>
<evidence type="ECO:0000259" key="19">
    <source>
        <dbReference type="Pfam" id="PF00593"/>
    </source>
</evidence>
<evidence type="ECO:0000256" key="6">
    <source>
        <dbReference type="ARBA" id="ARBA00022692"/>
    </source>
</evidence>
<keyword evidence="3 15" id="KW-0813">Transport</keyword>
<keyword evidence="6 15" id="KW-0812">Transmembrane</keyword>
<dbReference type="NCBIfam" id="TIGR01783">
    <property type="entry name" value="TonB-siderophor"/>
    <property type="match status" value="1"/>
</dbReference>
<name>A0A090RZ13_9VIBR</name>
<dbReference type="STRING" id="990268.JCM19235_3503"/>
<dbReference type="InterPro" id="IPR010916">
    <property type="entry name" value="TonB_box_CS"/>
</dbReference>
<evidence type="ECO:0000256" key="11">
    <source>
        <dbReference type="ARBA" id="ARBA00023136"/>
    </source>
</evidence>
<feature type="domain" description="TonB-dependent receptor-like beta-barrel" evidence="19">
    <location>
        <begin position="238"/>
        <end position="687"/>
    </location>
</feature>
<dbReference type="EMBL" id="BBMR01000006">
    <property type="protein sequence ID" value="GAL20501.1"/>
    <property type="molecule type" value="Genomic_DNA"/>
</dbReference>
<dbReference type="CDD" id="cd01347">
    <property type="entry name" value="ligand_gated_channel"/>
    <property type="match status" value="1"/>
</dbReference>
<evidence type="ECO:0000259" key="20">
    <source>
        <dbReference type="Pfam" id="PF07715"/>
    </source>
</evidence>
<dbReference type="PANTHER" id="PTHR30069">
    <property type="entry name" value="TONB-DEPENDENT OUTER MEMBRANE RECEPTOR"/>
    <property type="match status" value="1"/>
</dbReference>
<dbReference type="InterPro" id="IPR010105">
    <property type="entry name" value="TonB_sidphr_rcpt"/>
</dbReference>
<protein>
    <recommendedName>
        <fullName evidence="14">Ferric aerobactin receptor</fullName>
    </recommendedName>
</protein>
<organism evidence="21 22">
    <name type="scientific">Vibrio maritimus</name>
    <dbReference type="NCBI Taxonomy" id="990268"/>
    <lineage>
        <taxon>Bacteria</taxon>
        <taxon>Pseudomonadati</taxon>
        <taxon>Pseudomonadota</taxon>
        <taxon>Gammaproteobacteria</taxon>
        <taxon>Vibrionales</taxon>
        <taxon>Vibrionaceae</taxon>
        <taxon>Vibrio</taxon>
    </lineage>
</organism>
<dbReference type="FunFam" id="2.170.130.10:FF:000011">
    <property type="entry name" value="TonB-dependent siderophore receptor"/>
    <property type="match status" value="1"/>
</dbReference>
<dbReference type="AlphaFoldDB" id="A0A090RZ13"/>
<evidence type="ECO:0000256" key="5">
    <source>
        <dbReference type="ARBA" id="ARBA00022496"/>
    </source>
</evidence>
<feature type="short sequence motif" description="TonB box" evidence="16">
    <location>
        <begin position="32"/>
        <end position="38"/>
    </location>
</feature>
<reference evidence="21 22" key="2">
    <citation type="submission" date="2014-09" db="EMBL/GenBank/DDBJ databases">
        <authorList>
            <consortium name="NBRP consortium"/>
            <person name="Sawabe T."/>
            <person name="Meirelles P."/>
            <person name="Nakanishi M."/>
            <person name="Sayaka M."/>
            <person name="Hattori M."/>
            <person name="Ohkuma M."/>
        </authorList>
    </citation>
    <scope>NUCLEOTIDE SEQUENCE [LARGE SCALE GENOMIC DNA]</scope>
    <source>
        <strain evidence="22">JCM19235</strain>
    </source>
</reference>
<evidence type="ECO:0000256" key="8">
    <source>
        <dbReference type="ARBA" id="ARBA00023004"/>
    </source>
</evidence>
<dbReference type="Gene3D" id="2.170.130.10">
    <property type="entry name" value="TonB-dependent receptor, plug domain"/>
    <property type="match status" value="1"/>
</dbReference>
<evidence type="ECO:0000256" key="16">
    <source>
        <dbReference type="PROSITE-ProRule" id="PRU10143"/>
    </source>
</evidence>
<keyword evidence="5" id="KW-0410">Iron transport</keyword>
<evidence type="ECO:0000256" key="12">
    <source>
        <dbReference type="ARBA" id="ARBA00023170"/>
    </source>
</evidence>
<accession>A0A090RZ13</accession>
<dbReference type="InterPro" id="IPR037066">
    <property type="entry name" value="Plug_dom_sf"/>
</dbReference>
<dbReference type="InterPro" id="IPR000531">
    <property type="entry name" value="Beta-barrel_TonB"/>
</dbReference>
<dbReference type="InterPro" id="IPR039426">
    <property type="entry name" value="TonB-dep_rcpt-like"/>
</dbReference>